<dbReference type="AlphaFoldDB" id="A0A9P4LRF5"/>
<comment type="caution">
    <text evidence="1">The sequence shown here is derived from an EMBL/GenBank/DDBJ whole genome shotgun (WGS) entry which is preliminary data.</text>
</comment>
<gene>
    <name evidence="1" type="ORF">EK21DRAFT_108806</name>
</gene>
<name>A0A9P4LRF5_9PLEO</name>
<accession>A0A9P4LRF5</accession>
<reference evidence="1" key="1">
    <citation type="journal article" date="2020" name="Stud. Mycol.">
        <title>101 Dothideomycetes genomes: a test case for predicting lifestyles and emergence of pathogens.</title>
        <authorList>
            <person name="Haridas S."/>
            <person name="Albert R."/>
            <person name="Binder M."/>
            <person name="Bloem J."/>
            <person name="Labutti K."/>
            <person name="Salamov A."/>
            <person name="Andreopoulos B."/>
            <person name="Baker S."/>
            <person name="Barry K."/>
            <person name="Bills G."/>
            <person name="Bluhm B."/>
            <person name="Cannon C."/>
            <person name="Castanera R."/>
            <person name="Culley D."/>
            <person name="Daum C."/>
            <person name="Ezra D."/>
            <person name="Gonzalez J."/>
            <person name="Henrissat B."/>
            <person name="Kuo A."/>
            <person name="Liang C."/>
            <person name="Lipzen A."/>
            <person name="Lutzoni F."/>
            <person name="Magnuson J."/>
            <person name="Mondo S."/>
            <person name="Nolan M."/>
            <person name="Ohm R."/>
            <person name="Pangilinan J."/>
            <person name="Park H.-J."/>
            <person name="Ramirez L."/>
            <person name="Alfaro M."/>
            <person name="Sun H."/>
            <person name="Tritt A."/>
            <person name="Yoshinaga Y."/>
            <person name="Zwiers L.-H."/>
            <person name="Turgeon B."/>
            <person name="Goodwin S."/>
            <person name="Spatafora J."/>
            <person name="Crous P."/>
            <person name="Grigoriev I."/>
        </authorList>
    </citation>
    <scope>NUCLEOTIDE SEQUENCE</scope>
    <source>
        <strain evidence="1">CBS 110217</strain>
    </source>
</reference>
<proteinExistence type="predicted"/>
<dbReference type="OrthoDB" id="3793027at2759"/>
<sequence>MLIYKDHPLLPASAPTAQAHIFEHVDMDEDISEEEERRRSVKIEFCDLIATFLSNLEKHPDALANFFDPKVKSFMFRRKYVEGEDGGYLPIMISRKGKEVVCGFYQPIKDGKEVFWEDVSRSKLSHVAPDAVWRTFWGAYEATSSGPIEEFRKTGFYHVNMGYPYENPRKREEAKARAKQFARFLFRETVWEEREDMVHILNVSR</sequence>
<dbReference type="EMBL" id="ML978165">
    <property type="protein sequence ID" value="KAF2033677.1"/>
    <property type="molecule type" value="Genomic_DNA"/>
</dbReference>
<evidence type="ECO:0000313" key="2">
    <source>
        <dbReference type="Proteomes" id="UP000799777"/>
    </source>
</evidence>
<dbReference type="Proteomes" id="UP000799777">
    <property type="component" value="Unassembled WGS sequence"/>
</dbReference>
<protein>
    <submittedName>
        <fullName evidence="1">Uncharacterized protein</fullName>
    </submittedName>
</protein>
<evidence type="ECO:0000313" key="1">
    <source>
        <dbReference type="EMBL" id="KAF2033677.1"/>
    </source>
</evidence>
<keyword evidence="2" id="KW-1185">Reference proteome</keyword>
<organism evidence="1 2">
    <name type="scientific">Setomelanomma holmii</name>
    <dbReference type="NCBI Taxonomy" id="210430"/>
    <lineage>
        <taxon>Eukaryota</taxon>
        <taxon>Fungi</taxon>
        <taxon>Dikarya</taxon>
        <taxon>Ascomycota</taxon>
        <taxon>Pezizomycotina</taxon>
        <taxon>Dothideomycetes</taxon>
        <taxon>Pleosporomycetidae</taxon>
        <taxon>Pleosporales</taxon>
        <taxon>Pleosporineae</taxon>
        <taxon>Phaeosphaeriaceae</taxon>
        <taxon>Setomelanomma</taxon>
    </lineage>
</organism>